<comment type="caution">
    <text evidence="1">The sequence shown here is derived from an EMBL/GenBank/DDBJ whole genome shotgun (WGS) entry which is preliminary data.</text>
</comment>
<protein>
    <submittedName>
        <fullName evidence="1">Uncharacterized protein</fullName>
    </submittedName>
</protein>
<sequence length="63" mass="6655">MGTPDDGAEWAQVGKDLNRCLHDPDKSLICTVGKAIGGAAKDVYDWMTAGKPCRPSRSGMGDC</sequence>
<organism evidence="1 2">
    <name type="scientific">Baia soyae</name>
    <dbReference type="NCBI Taxonomy" id="1544746"/>
    <lineage>
        <taxon>Bacteria</taxon>
        <taxon>Bacillati</taxon>
        <taxon>Bacillota</taxon>
        <taxon>Bacilli</taxon>
        <taxon>Bacillales</taxon>
        <taxon>Thermoactinomycetaceae</taxon>
        <taxon>Baia</taxon>
    </lineage>
</organism>
<evidence type="ECO:0000313" key="1">
    <source>
        <dbReference type="EMBL" id="TCP61048.1"/>
    </source>
</evidence>
<dbReference type="EMBL" id="SLXV01000065">
    <property type="protein sequence ID" value="TCP61048.1"/>
    <property type="molecule type" value="Genomic_DNA"/>
</dbReference>
<reference evidence="1 2" key="1">
    <citation type="submission" date="2019-03" db="EMBL/GenBank/DDBJ databases">
        <title>Genomic Encyclopedia of Type Strains, Phase IV (KMG-IV): sequencing the most valuable type-strain genomes for metagenomic binning, comparative biology and taxonomic classification.</title>
        <authorList>
            <person name="Goeker M."/>
        </authorList>
    </citation>
    <scope>NUCLEOTIDE SEQUENCE [LARGE SCALE GENOMIC DNA]</scope>
    <source>
        <strain evidence="1 2">DSM 46831</strain>
    </source>
</reference>
<dbReference type="Proteomes" id="UP000294746">
    <property type="component" value="Unassembled WGS sequence"/>
</dbReference>
<accession>A0A4R2RF41</accession>
<dbReference type="AlphaFoldDB" id="A0A4R2RF41"/>
<dbReference type="RefSeq" id="WP_131849994.1">
    <property type="nucleotide sequence ID" value="NZ_SLXV01000065.1"/>
</dbReference>
<gene>
    <name evidence="1" type="ORF">EDD57_1653</name>
</gene>
<evidence type="ECO:0000313" key="2">
    <source>
        <dbReference type="Proteomes" id="UP000294746"/>
    </source>
</evidence>
<keyword evidence="2" id="KW-1185">Reference proteome</keyword>
<name>A0A4R2RF41_9BACL</name>
<proteinExistence type="predicted"/>